<feature type="chain" id="PRO_5042249256" description="LRRCT domain-containing protein" evidence="5">
    <location>
        <begin position="18"/>
        <end position="499"/>
    </location>
</feature>
<dbReference type="InterPro" id="IPR001611">
    <property type="entry name" value="Leu-rich_rpt"/>
</dbReference>
<dbReference type="SMART" id="SM00082">
    <property type="entry name" value="LRRCT"/>
    <property type="match status" value="1"/>
</dbReference>
<dbReference type="PRINTS" id="PR00019">
    <property type="entry name" value="LEURICHRPT"/>
</dbReference>
<dbReference type="AlphaFoldDB" id="A0AAE1BL37"/>
<dbReference type="GO" id="GO:0005886">
    <property type="term" value="C:plasma membrane"/>
    <property type="evidence" value="ECO:0007669"/>
    <property type="project" value="TreeGrafter"/>
</dbReference>
<evidence type="ECO:0000256" key="4">
    <source>
        <dbReference type="SAM" id="Phobius"/>
    </source>
</evidence>
<protein>
    <recommendedName>
        <fullName evidence="6">LRRCT domain-containing protein</fullName>
    </recommendedName>
</protein>
<organism evidence="7 8">
    <name type="scientific">Petrolisthes cinctipes</name>
    <name type="common">Flat porcelain crab</name>
    <dbReference type="NCBI Taxonomy" id="88211"/>
    <lineage>
        <taxon>Eukaryota</taxon>
        <taxon>Metazoa</taxon>
        <taxon>Ecdysozoa</taxon>
        <taxon>Arthropoda</taxon>
        <taxon>Crustacea</taxon>
        <taxon>Multicrustacea</taxon>
        <taxon>Malacostraca</taxon>
        <taxon>Eumalacostraca</taxon>
        <taxon>Eucarida</taxon>
        <taxon>Decapoda</taxon>
        <taxon>Pleocyemata</taxon>
        <taxon>Anomura</taxon>
        <taxon>Galatheoidea</taxon>
        <taxon>Porcellanidae</taxon>
        <taxon>Petrolisthes</taxon>
    </lineage>
</organism>
<dbReference type="SMART" id="SM00369">
    <property type="entry name" value="LRR_TYP"/>
    <property type="match status" value="13"/>
</dbReference>
<dbReference type="PANTHER" id="PTHR24369">
    <property type="entry name" value="ANTIGEN BSP, PUTATIVE-RELATED"/>
    <property type="match status" value="1"/>
</dbReference>
<sequence length="499" mass="55331">MWTWLVVWSGLGGAVLAFCPNGCKCNDQVPSAGCVGVGLTVLPILLNPRLRHLNMAHNLISSISQSLEFFKQLVELDLSHNLLTSLGTRNLNEQHQLQELRLAYNNLTHLEPGALRGLHSLNILDLSHNGLKDLPAGVLDDAPRLGVLLLAHNSLHQLPQHTFRSLPSLHTLDLCNNYFRVVPTAALDYLYNIKSLLLCHNRLTHLDSHAFTTRELISLSLEANKIDLVASDAFQHLQKLKMLTLNDNMLGTVPVIPRSLDSLVLDKNNLTTITPETLQGVERLSTLDISYCPHLSRLHPDTFHNCLNLQRLTISHNPLLRHLPHGLLRSLPRLNRLDLSGNGLKTVSKASLPMASLQYLDLRDNLLVCNCSLRWLASVLAGVNTSLVSPDVQCSAPPKLKGLFLSRLRGSGLVCGWQGQVVAGSVVVVCCVMLLATLTLLLCRYQRRQKREKLGRGWPPGPLAPWPPDHHSAPTRHIMADEYLYHTCSSITKIPVTEV</sequence>
<evidence type="ECO:0000259" key="6">
    <source>
        <dbReference type="SMART" id="SM00082"/>
    </source>
</evidence>
<evidence type="ECO:0000256" key="3">
    <source>
        <dbReference type="ARBA" id="ARBA00022737"/>
    </source>
</evidence>
<dbReference type="Pfam" id="PF13855">
    <property type="entry name" value="LRR_8"/>
    <property type="match status" value="3"/>
</dbReference>
<dbReference type="InterPro" id="IPR003591">
    <property type="entry name" value="Leu-rich_rpt_typical-subtyp"/>
</dbReference>
<keyword evidence="2 5" id="KW-0732">Signal</keyword>
<name>A0AAE1BL37_PETCI</name>
<dbReference type="InterPro" id="IPR032675">
    <property type="entry name" value="LRR_dom_sf"/>
</dbReference>
<keyword evidence="3" id="KW-0677">Repeat</keyword>
<accession>A0AAE1BL37</accession>
<reference evidence="7" key="1">
    <citation type="submission" date="2023-10" db="EMBL/GenBank/DDBJ databases">
        <title>Genome assemblies of two species of porcelain crab, Petrolisthes cinctipes and Petrolisthes manimaculis (Anomura: Porcellanidae).</title>
        <authorList>
            <person name="Angst P."/>
        </authorList>
    </citation>
    <scope>NUCLEOTIDE SEQUENCE</scope>
    <source>
        <strain evidence="7">PB745_01</strain>
        <tissue evidence="7">Gill</tissue>
    </source>
</reference>
<feature type="signal peptide" evidence="5">
    <location>
        <begin position="1"/>
        <end position="17"/>
    </location>
</feature>
<proteinExistence type="predicted"/>
<dbReference type="FunFam" id="3.80.10.10:FF:001164">
    <property type="entry name" value="GH01279p"/>
    <property type="match status" value="1"/>
</dbReference>
<evidence type="ECO:0000256" key="2">
    <source>
        <dbReference type="ARBA" id="ARBA00022729"/>
    </source>
</evidence>
<comment type="caution">
    <text evidence="7">The sequence shown here is derived from an EMBL/GenBank/DDBJ whole genome shotgun (WGS) entry which is preliminary data.</text>
</comment>
<keyword evidence="8" id="KW-1185">Reference proteome</keyword>
<feature type="transmembrane region" description="Helical" evidence="4">
    <location>
        <begin position="421"/>
        <end position="443"/>
    </location>
</feature>
<feature type="domain" description="LRRCT" evidence="6">
    <location>
        <begin position="365"/>
        <end position="416"/>
    </location>
</feature>
<dbReference type="InterPro" id="IPR050541">
    <property type="entry name" value="LRR_TM_domain-containing"/>
</dbReference>
<dbReference type="SUPFAM" id="SSF52058">
    <property type="entry name" value="L domain-like"/>
    <property type="match status" value="1"/>
</dbReference>
<gene>
    <name evidence="7" type="ORF">Pcinc_040668</name>
</gene>
<evidence type="ECO:0000256" key="5">
    <source>
        <dbReference type="SAM" id="SignalP"/>
    </source>
</evidence>
<dbReference type="InterPro" id="IPR000483">
    <property type="entry name" value="Cys-rich_flank_reg_C"/>
</dbReference>
<keyword evidence="4" id="KW-1133">Transmembrane helix</keyword>
<dbReference type="Proteomes" id="UP001286313">
    <property type="component" value="Unassembled WGS sequence"/>
</dbReference>
<dbReference type="PROSITE" id="PS51450">
    <property type="entry name" value="LRR"/>
    <property type="match status" value="2"/>
</dbReference>
<dbReference type="EMBL" id="JAWQEG010007255">
    <property type="protein sequence ID" value="KAK3852756.1"/>
    <property type="molecule type" value="Genomic_DNA"/>
</dbReference>
<dbReference type="Gene3D" id="3.80.10.10">
    <property type="entry name" value="Ribonuclease Inhibitor"/>
    <property type="match status" value="4"/>
</dbReference>
<keyword evidence="4" id="KW-0812">Transmembrane</keyword>
<keyword evidence="1" id="KW-0433">Leucine-rich repeat</keyword>
<evidence type="ECO:0000256" key="1">
    <source>
        <dbReference type="ARBA" id="ARBA00022614"/>
    </source>
</evidence>
<evidence type="ECO:0000313" key="7">
    <source>
        <dbReference type="EMBL" id="KAK3852756.1"/>
    </source>
</evidence>
<evidence type="ECO:0000313" key="8">
    <source>
        <dbReference type="Proteomes" id="UP001286313"/>
    </source>
</evidence>
<dbReference type="PANTHER" id="PTHR24369:SF210">
    <property type="entry name" value="CHAOPTIN-RELATED"/>
    <property type="match status" value="1"/>
</dbReference>
<keyword evidence="4" id="KW-0472">Membrane</keyword>